<sequence length="199" mass="21988">MWRRVAMRKRLCDFLLTRFDGAVYYGDVFFQLTRSKSTLENIKVKNGVASGPVAKALPLNYNYTAFDIDDARKLCCDQLDYSTKRSRLEQCNTILSQNTNATTSAFAFRPVSENSGGRLPSIILLLRLSSLCSPISPFPPPSAHYFLSQISYSSPACLRRTGTSCGIAVPLGDGTDLGLCVSHARLPQSAKKNIYIFIS</sequence>
<evidence type="ECO:0000313" key="1">
    <source>
        <dbReference type="EMBL" id="GBP20472.1"/>
    </source>
</evidence>
<comment type="caution">
    <text evidence="1">The sequence shown here is derived from an EMBL/GenBank/DDBJ whole genome shotgun (WGS) entry which is preliminary data.</text>
</comment>
<gene>
    <name evidence="1" type="ORF">EVAR_78847_1</name>
</gene>
<organism evidence="1 2">
    <name type="scientific">Eumeta variegata</name>
    <name type="common">Bagworm moth</name>
    <name type="synonym">Eumeta japonica</name>
    <dbReference type="NCBI Taxonomy" id="151549"/>
    <lineage>
        <taxon>Eukaryota</taxon>
        <taxon>Metazoa</taxon>
        <taxon>Ecdysozoa</taxon>
        <taxon>Arthropoda</taxon>
        <taxon>Hexapoda</taxon>
        <taxon>Insecta</taxon>
        <taxon>Pterygota</taxon>
        <taxon>Neoptera</taxon>
        <taxon>Endopterygota</taxon>
        <taxon>Lepidoptera</taxon>
        <taxon>Glossata</taxon>
        <taxon>Ditrysia</taxon>
        <taxon>Tineoidea</taxon>
        <taxon>Psychidae</taxon>
        <taxon>Oiketicinae</taxon>
        <taxon>Eumeta</taxon>
    </lineage>
</organism>
<name>A0A4C1U2D6_EUMVA</name>
<reference evidence="1 2" key="1">
    <citation type="journal article" date="2019" name="Commun. Biol.">
        <title>The bagworm genome reveals a unique fibroin gene that provides high tensile strength.</title>
        <authorList>
            <person name="Kono N."/>
            <person name="Nakamura H."/>
            <person name="Ohtoshi R."/>
            <person name="Tomita M."/>
            <person name="Numata K."/>
            <person name="Arakawa K."/>
        </authorList>
    </citation>
    <scope>NUCLEOTIDE SEQUENCE [LARGE SCALE GENOMIC DNA]</scope>
</reference>
<dbReference type="EMBL" id="BGZK01000119">
    <property type="protein sequence ID" value="GBP20472.1"/>
    <property type="molecule type" value="Genomic_DNA"/>
</dbReference>
<proteinExistence type="predicted"/>
<keyword evidence="2" id="KW-1185">Reference proteome</keyword>
<evidence type="ECO:0000313" key="2">
    <source>
        <dbReference type="Proteomes" id="UP000299102"/>
    </source>
</evidence>
<dbReference type="AlphaFoldDB" id="A0A4C1U2D6"/>
<accession>A0A4C1U2D6</accession>
<protein>
    <submittedName>
        <fullName evidence="1">Uncharacterized protein</fullName>
    </submittedName>
</protein>
<dbReference type="Proteomes" id="UP000299102">
    <property type="component" value="Unassembled WGS sequence"/>
</dbReference>